<dbReference type="Gene3D" id="3.30.530.20">
    <property type="match status" value="1"/>
</dbReference>
<evidence type="ECO:0000313" key="4">
    <source>
        <dbReference type="Proteomes" id="UP001055286"/>
    </source>
</evidence>
<reference evidence="3" key="2">
    <citation type="submission" date="2021-08" db="EMBL/GenBank/DDBJ databases">
        <authorList>
            <person name="Tani A."/>
            <person name="Ola A."/>
            <person name="Ogura Y."/>
            <person name="Katsura K."/>
            <person name="Hayashi T."/>
        </authorList>
    </citation>
    <scope>NUCLEOTIDE SEQUENCE</scope>
    <source>
        <strain evidence="3">JCM 32048</strain>
    </source>
</reference>
<dbReference type="InterPro" id="IPR023393">
    <property type="entry name" value="START-like_dom_sf"/>
</dbReference>
<dbReference type="AlphaFoldDB" id="A0AA37HGV3"/>
<dbReference type="Proteomes" id="UP001055286">
    <property type="component" value="Unassembled WGS sequence"/>
</dbReference>
<sequence>MTDQHDGLRTEDRSDRPAGARAMAGARSWAGPQRGGHDVLGGRSAPGLVGLALAAAAGVAVIGLIGAQTGIASQAGTRPNRRRSAMAQEPDIERSITIEDVSADELYRRWRDPETLRRVMAPFADVEPTGDGQTRWSAGHDLGSWDMRVVDDRPGDFLRWEAQGEGALVRETSVRFRPAAGDRGTVVTLRASLDPPGGMLGRVAARMLGGAVPAVLASKSLHYFKALVQTGEIPTTERQPAARRDPR</sequence>
<comment type="caution">
    <text evidence="3">The sequence shown here is derived from an EMBL/GenBank/DDBJ whole genome shotgun (WGS) entry which is preliminary data.</text>
</comment>
<evidence type="ECO:0008006" key="5">
    <source>
        <dbReference type="Google" id="ProtNLM"/>
    </source>
</evidence>
<accession>A0AA37HGV3</accession>
<evidence type="ECO:0000313" key="3">
    <source>
        <dbReference type="EMBL" id="GJD65832.1"/>
    </source>
</evidence>
<evidence type="ECO:0000256" key="2">
    <source>
        <dbReference type="SAM" id="Phobius"/>
    </source>
</evidence>
<name>A0AA37HGV3_9HYPH</name>
<feature type="region of interest" description="Disordered" evidence="1">
    <location>
        <begin position="1"/>
        <end position="38"/>
    </location>
</feature>
<gene>
    <name evidence="3" type="ORF">MPEAHAMD_6028</name>
</gene>
<evidence type="ECO:0000256" key="1">
    <source>
        <dbReference type="SAM" id="MobiDB-lite"/>
    </source>
</evidence>
<feature type="compositionally biased region" description="Low complexity" evidence="1">
    <location>
        <begin position="19"/>
        <end position="31"/>
    </location>
</feature>
<dbReference type="InterPro" id="IPR019587">
    <property type="entry name" value="Polyketide_cyclase/dehydratase"/>
</dbReference>
<dbReference type="CDD" id="cd07817">
    <property type="entry name" value="SRPBCC_8"/>
    <property type="match status" value="1"/>
</dbReference>
<dbReference type="SUPFAM" id="SSF55961">
    <property type="entry name" value="Bet v1-like"/>
    <property type="match status" value="1"/>
</dbReference>
<keyword evidence="2" id="KW-0472">Membrane</keyword>
<feature type="compositionally biased region" description="Basic and acidic residues" evidence="1">
    <location>
        <begin position="1"/>
        <end position="18"/>
    </location>
</feature>
<proteinExistence type="predicted"/>
<dbReference type="EMBL" id="BPQJ01000048">
    <property type="protein sequence ID" value="GJD65832.1"/>
    <property type="molecule type" value="Genomic_DNA"/>
</dbReference>
<protein>
    <recommendedName>
        <fullName evidence="5">SRPBCC family protein</fullName>
    </recommendedName>
</protein>
<feature type="transmembrane region" description="Helical" evidence="2">
    <location>
        <begin position="48"/>
        <end position="73"/>
    </location>
</feature>
<reference evidence="3" key="1">
    <citation type="journal article" date="2016" name="Front. Microbiol.">
        <title>Genome Sequence of the Piezophilic, Mesophilic Sulfate-Reducing Bacterium Desulfovibrio indicus J2T.</title>
        <authorList>
            <person name="Cao J."/>
            <person name="Maignien L."/>
            <person name="Shao Z."/>
            <person name="Alain K."/>
            <person name="Jebbar M."/>
        </authorList>
    </citation>
    <scope>NUCLEOTIDE SEQUENCE</scope>
    <source>
        <strain evidence="3">JCM 32048</strain>
    </source>
</reference>
<keyword evidence="2" id="KW-1133">Transmembrane helix</keyword>
<dbReference type="Pfam" id="PF10604">
    <property type="entry name" value="Polyketide_cyc2"/>
    <property type="match status" value="1"/>
</dbReference>
<keyword evidence="4" id="KW-1185">Reference proteome</keyword>
<keyword evidence="2" id="KW-0812">Transmembrane</keyword>
<organism evidence="3 4">
    <name type="scientific">Methylobacterium frigidaeris</name>
    <dbReference type="NCBI Taxonomy" id="2038277"/>
    <lineage>
        <taxon>Bacteria</taxon>
        <taxon>Pseudomonadati</taxon>
        <taxon>Pseudomonadota</taxon>
        <taxon>Alphaproteobacteria</taxon>
        <taxon>Hyphomicrobiales</taxon>
        <taxon>Methylobacteriaceae</taxon>
        <taxon>Methylobacterium</taxon>
    </lineage>
</organism>